<dbReference type="Proteomes" id="UP000032266">
    <property type="component" value="Chromosome"/>
</dbReference>
<dbReference type="HOGENOM" id="CLU_3216884_0_0_6"/>
<gene>
    <name evidence="2" type="ORF">YC6258_01279</name>
</gene>
<keyword evidence="1" id="KW-0812">Transmembrane</keyword>
<keyword evidence="1" id="KW-1133">Transmembrane helix</keyword>
<dbReference type="KEGG" id="gsn:YC6258_01279"/>
<evidence type="ECO:0000256" key="1">
    <source>
        <dbReference type="SAM" id="Phobius"/>
    </source>
</evidence>
<accession>A0A0C5VFK0</accession>
<organism evidence="2 3">
    <name type="scientific">Gynuella sunshinyii YC6258</name>
    <dbReference type="NCBI Taxonomy" id="1445510"/>
    <lineage>
        <taxon>Bacteria</taxon>
        <taxon>Pseudomonadati</taxon>
        <taxon>Pseudomonadota</taxon>
        <taxon>Gammaproteobacteria</taxon>
        <taxon>Oceanospirillales</taxon>
        <taxon>Saccharospirillaceae</taxon>
        <taxon>Gynuella</taxon>
    </lineage>
</organism>
<proteinExistence type="predicted"/>
<evidence type="ECO:0000313" key="2">
    <source>
        <dbReference type="EMBL" id="AJQ93327.1"/>
    </source>
</evidence>
<feature type="transmembrane region" description="Helical" evidence="1">
    <location>
        <begin position="12"/>
        <end position="30"/>
    </location>
</feature>
<keyword evidence="3" id="KW-1185">Reference proteome</keyword>
<protein>
    <submittedName>
        <fullName evidence="2">Uncharacterized protein</fullName>
    </submittedName>
</protein>
<dbReference type="EMBL" id="CP007142">
    <property type="protein sequence ID" value="AJQ93327.1"/>
    <property type="molecule type" value="Genomic_DNA"/>
</dbReference>
<reference evidence="2 3" key="1">
    <citation type="submission" date="2014-01" db="EMBL/GenBank/DDBJ databases">
        <title>Full genme sequencing of cellulolytic bacterium Gynuella sunshinyii YC6258T gen. nov., sp. nov.</title>
        <authorList>
            <person name="Khan H."/>
            <person name="Chung E.J."/>
            <person name="Chung Y.R."/>
        </authorList>
    </citation>
    <scope>NUCLEOTIDE SEQUENCE [LARGE SCALE GENOMIC DNA]</scope>
    <source>
        <strain evidence="2 3">YC6258</strain>
    </source>
</reference>
<name>A0A0C5VFK0_9GAMM</name>
<sequence>MLDSSWARKWGAEFFGVLGAIIVIQVLDFLREIIRHGGYSDHIK</sequence>
<keyword evidence="1" id="KW-0472">Membrane</keyword>
<dbReference type="AlphaFoldDB" id="A0A0C5VFK0"/>
<evidence type="ECO:0000313" key="3">
    <source>
        <dbReference type="Proteomes" id="UP000032266"/>
    </source>
</evidence>